<dbReference type="EMBL" id="JWZX01002205">
    <property type="protein sequence ID" value="KOO30526.1"/>
    <property type="molecule type" value="Genomic_DNA"/>
</dbReference>
<feature type="region of interest" description="Disordered" evidence="1">
    <location>
        <begin position="21"/>
        <end position="49"/>
    </location>
</feature>
<evidence type="ECO:0000313" key="2">
    <source>
        <dbReference type="EMBL" id="KOO30526.1"/>
    </source>
</evidence>
<proteinExistence type="predicted"/>
<protein>
    <submittedName>
        <fullName evidence="2">Uncharacterized protein</fullName>
    </submittedName>
</protein>
<dbReference type="Proteomes" id="UP000037460">
    <property type="component" value="Unassembled WGS sequence"/>
</dbReference>
<evidence type="ECO:0000313" key="3">
    <source>
        <dbReference type="Proteomes" id="UP000037460"/>
    </source>
</evidence>
<feature type="compositionally biased region" description="Basic residues" evidence="1">
    <location>
        <begin position="35"/>
        <end position="49"/>
    </location>
</feature>
<feature type="non-terminal residue" evidence="2">
    <location>
        <position position="1"/>
    </location>
</feature>
<sequence>LQGQRAAGAFPVGFPRCGGRSRCSRCRTHNPSTPRRGRRRRMSHPRHKIRTSLCRGQSRAVPLEARAAVGAVAAVPTIRVLRAGAAVVA</sequence>
<reference evidence="3" key="1">
    <citation type="journal article" date="2015" name="PLoS Genet.">
        <title>Genome Sequence and Transcriptome Analyses of Chrysochromulina tobin: Metabolic Tools for Enhanced Algal Fitness in the Prominent Order Prymnesiales (Haptophyceae).</title>
        <authorList>
            <person name="Hovde B.T."/>
            <person name="Deodato C.R."/>
            <person name="Hunsperger H.M."/>
            <person name="Ryken S.A."/>
            <person name="Yost W."/>
            <person name="Jha R.K."/>
            <person name="Patterson J."/>
            <person name="Monnat R.J. Jr."/>
            <person name="Barlow S.B."/>
            <person name="Starkenburg S.R."/>
            <person name="Cattolico R.A."/>
        </authorList>
    </citation>
    <scope>NUCLEOTIDE SEQUENCE</scope>
    <source>
        <strain evidence="3">CCMP291</strain>
    </source>
</reference>
<dbReference type="AlphaFoldDB" id="A0A0M0JV35"/>
<evidence type="ECO:0000256" key="1">
    <source>
        <dbReference type="SAM" id="MobiDB-lite"/>
    </source>
</evidence>
<organism evidence="2 3">
    <name type="scientific">Chrysochromulina tobinii</name>
    <dbReference type="NCBI Taxonomy" id="1460289"/>
    <lineage>
        <taxon>Eukaryota</taxon>
        <taxon>Haptista</taxon>
        <taxon>Haptophyta</taxon>
        <taxon>Prymnesiophyceae</taxon>
        <taxon>Prymnesiales</taxon>
        <taxon>Chrysochromulinaceae</taxon>
        <taxon>Chrysochromulina</taxon>
    </lineage>
</organism>
<comment type="caution">
    <text evidence="2">The sequence shown here is derived from an EMBL/GenBank/DDBJ whole genome shotgun (WGS) entry which is preliminary data.</text>
</comment>
<accession>A0A0M0JV35</accession>
<gene>
    <name evidence="2" type="ORF">Ctob_004996</name>
</gene>
<name>A0A0M0JV35_9EUKA</name>
<keyword evidence="3" id="KW-1185">Reference proteome</keyword>